<sequence length="117" mass="13958">MTIQAAADLEHKFQIKFQGIYAMPYNEKFFINHGYSNSWWGDANRSIFKTDGVAEGQKLVETRRCEMRRDDRARYYEVFSRKASYVIIRAEWFGSHSSRGVYYYLYLRGFVRPGDNR</sequence>
<proteinExistence type="predicted"/>
<dbReference type="Proteomes" id="UP000177803">
    <property type="component" value="Unassembled WGS sequence"/>
</dbReference>
<evidence type="ECO:0000313" key="1">
    <source>
        <dbReference type="EMBL" id="OGH84560.1"/>
    </source>
</evidence>
<comment type="caution">
    <text evidence="1">The sequence shown here is derived from an EMBL/GenBank/DDBJ whole genome shotgun (WGS) entry which is preliminary data.</text>
</comment>
<evidence type="ECO:0000313" key="2">
    <source>
        <dbReference type="Proteomes" id="UP000177803"/>
    </source>
</evidence>
<reference evidence="1 2" key="1">
    <citation type="journal article" date="2016" name="Nat. Commun.">
        <title>Thousands of microbial genomes shed light on interconnected biogeochemical processes in an aquifer system.</title>
        <authorList>
            <person name="Anantharaman K."/>
            <person name="Brown C.T."/>
            <person name="Hug L.A."/>
            <person name="Sharon I."/>
            <person name="Castelle C.J."/>
            <person name="Probst A.J."/>
            <person name="Thomas B.C."/>
            <person name="Singh A."/>
            <person name="Wilkins M.J."/>
            <person name="Karaoz U."/>
            <person name="Brodie E.L."/>
            <person name="Williams K.H."/>
            <person name="Hubbard S.S."/>
            <person name="Banfield J.F."/>
        </authorList>
    </citation>
    <scope>NUCLEOTIDE SEQUENCE [LARGE SCALE GENOMIC DNA]</scope>
</reference>
<accession>A0A1F6NLB7</accession>
<dbReference type="AlphaFoldDB" id="A0A1F6NLB7"/>
<name>A0A1F6NLB7_9BACT</name>
<organism evidence="1 2">
    <name type="scientific">Candidatus Magasanikbacteria bacterium RIFOXYA2_FULL_44_8</name>
    <dbReference type="NCBI Taxonomy" id="1798696"/>
    <lineage>
        <taxon>Bacteria</taxon>
        <taxon>Candidatus Magasanikiibacteriota</taxon>
    </lineage>
</organism>
<gene>
    <name evidence="1" type="ORF">A2261_04240</name>
</gene>
<protein>
    <submittedName>
        <fullName evidence="1">Uncharacterized protein</fullName>
    </submittedName>
</protein>
<dbReference type="EMBL" id="MFQR01000014">
    <property type="protein sequence ID" value="OGH84560.1"/>
    <property type="molecule type" value="Genomic_DNA"/>
</dbReference>